<dbReference type="InterPro" id="IPR049821">
    <property type="entry name" value="PolIIIA_DnaE1_PHP"/>
</dbReference>
<dbReference type="SMART" id="SM00481">
    <property type="entry name" value="POLIIIAc"/>
    <property type="match status" value="1"/>
</dbReference>
<keyword evidence="5 11" id="KW-0808">Transferase</keyword>
<evidence type="ECO:0000313" key="11">
    <source>
        <dbReference type="EMBL" id="AGF47487.1"/>
    </source>
</evidence>
<dbReference type="GO" id="GO:0008408">
    <property type="term" value="F:3'-5' exonuclease activity"/>
    <property type="evidence" value="ECO:0007669"/>
    <property type="project" value="InterPro"/>
</dbReference>
<comment type="subcellular location">
    <subcellularLocation>
        <location evidence="1">Cytoplasm</location>
    </subcellularLocation>
</comment>
<dbReference type="Pfam" id="PF02811">
    <property type="entry name" value="PHP"/>
    <property type="match status" value="1"/>
</dbReference>
<dbReference type="EMBL" id="CP003804">
    <property type="protein sequence ID" value="AGF47487.1"/>
    <property type="molecule type" value="Genomic_DNA"/>
</dbReference>
<comment type="catalytic activity">
    <reaction evidence="9">
        <text>DNA(n) + a 2'-deoxyribonucleoside 5'-triphosphate = DNA(n+1) + diphosphate</text>
        <dbReference type="Rhea" id="RHEA:22508"/>
        <dbReference type="Rhea" id="RHEA-COMP:17339"/>
        <dbReference type="Rhea" id="RHEA-COMP:17340"/>
        <dbReference type="ChEBI" id="CHEBI:33019"/>
        <dbReference type="ChEBI" id="CHEBI:61560"/>
        <dbReference type="ChEBI" id="CHEBI:173112"/>
        <dbReference type="EC" id="2.7.7.7"/>
    </reaction>
</comment>
<dbReference type="NCBIfam" id="TIGR00594">
    <property type="entry name" value="polc"/>
    <property type="match status" value="1"/>
</dbReference>
<organism evidence="11 12">
    <name type="scientific">Candidatus Kinetoplastidibacterium crithidiae TCC036E</name>
    <dbReference type="NCBI Taxonomy" id="1208918"/>
    <lineage>
        <taxon>Bacteria</taxon>
        <taxon>Pseudomonadati</taxon>
        <taxon>Pseudomonadota</taxon>
        <taxon>Betaproteobacteria</taxon>
        <taxon>Candidatus Kinetoplastidibacterium</taxon>
    </lineage>
</organism>
<evidence type="ECO:0000256" key="8">
    <source>
        <dbReference type="ARBA" id="ARBA00022932"/>
    </source>
</evidence>
<dbReference type="InterPro" id="IPR011708">
    <property type="entry name" value="DNA_pol3_alpha_NTPase_dom"/>
</dbReference>
<keyword evidence="8" id="KW-0239">DNA-directed DNA polymerase</keyword>
<dbReference type="NCBIfam" id="NF004226">
    <property type="entry name" value="PRK05673.1"/>
    <property type="match status" value="1"/>
</dbReference>
<feature type="domain" description="Polymerase/histidinol phosphatase N-terminal" evidence="10">
    <location>
        <begin position="11"/>
        <end position="78"/>
    </location>
</feature>
<dbReference type="Gene3D" id="3.20.20.140">
    <property type="entry name" value="Metal-dependent hydrolases"/>
    <property type="match status" value="1"/>
</dbReference>
<reference evidence="11 12" key="1">
    <citation type="journal article" date="2013" name="Genome Biol. Evol.">
        <title>Genome evolution and phylogenomic analysis of candidatus kinetoplastibacterium, the betaproteobacterial endosymbionts of strigomonas and angomonas.</title>
        <authorList>
            <person name="Alves J.M."/>
            <person name="Serrano M.G."/>
            <person name="Maia da Silva F."/>
            <person name="Voegtly L.J."/>
            <person name="Matveyev A.V."/>
            <person name="Teixeira M.M."/>
            <person name="Camargo E.P."/>
            <person name="Buck G.A."/>
        </authorList>
    </citation>
    <scope>NUCLEOTIDE SEQUENCE [LARGE SCALE GENOMIC DNA]</scope>
    <source>
        <strain evidence="11 12">TCC036E</strain>
    </source>
</reference>
<dbReference type="InterPro" id="IPR016195">
    <property type="entry name" value="Pol/histidinol_Pase-like"/>
</dbReference>
<dbReference type="GO" id="GO:0006260">
    <property type="term" value="P:DNA replication"/>
    <property type="evidence" value="ECO:0007669"/>
    <property type="project" value="UniProtKB-KW"/>
</dbReference>
<proteinExistence type="predicted"/>
<gene>
    <name evidence="11" type="ORF">CDEE_0433</name>
</gene>
<dbReference type="InterPro" id="IPR003141">
    <property type="entry name" value="Pol/His_phosphatase_N"/>
</dbReference>
<dbReference type="Gene3D" id="1.10.10.1600">
    <property type="entry name" value="Bacterial DNA polymerase III alpha subunit, thumb domain"/>
    <property type="match status" value="1"/>
</dbReference>
<evidence type="ECO:0000256" key="4">
    <source>
        <dbReference type="ARBA" id="ARBA00022490"/>
    </source>
</evidence>
<dbReference type="Pfam" id="PF07733">
    <property type="entry name" value="DNA_pol3_alpha"/>
    <property type="match status" value="1"/>
</dbReference>
<dbReference type="CDD" id="cd07433">
    <property type="entry name" value="PHP_PolIIIA_DnaE1"/>
    <property type="match status" value="1"/>
</dbReference>
<evidence type="ECO:0000256" key="5">
    <source>
        <dbReference type="ARBA" id="ARBA00022679"/>
    </source>
</evidence>
<dbReference type="PANTHER" id="PTHR32294:SF0">
    <property type="entry name" value="DNA POLYMERASE III SUBUNIT ALPHA"/>
    <property type="match status" value="1"/>
</dbReference>
<name>M1LP81_9PROT</name>
<dbReference type="PANTHER" id="PTHR32294">
    <property type="entry name" value="DNA POLYMERASE III SUBUNIT ALPHA"/>
    <property type="match status" value="1"/>
</dbReference>
<dbReference type="CDD" id="cd04485">
    <property type="entry name" value="DnaE_OBF"/>
    <property type="match status" value="1"/>
</dbReference>
<dbReference type="AlphaFoldDB" id="M1LP81"/>
<dbReference type="InterPro" id="IPR004013">
    <property type="entry name" value="PHP_dom"/>
</dbReference>
<evidence type="ECO:0000259" key="10">
    <source>
        <dbReference type="SMART" id="SM00481"/>
    </source>
</evidence>
<evidence type="ECO:0000256" key="2">
    <source>
        <dbReference type="ARBA" id="ARBA00012417"/>
    </source>
</evidence>
<evidence type="ECO:0000256" key="9">
    <source>
        <dbReference type="ARBA" id="ARBA00049244"/>
    </source>
</evidence>
<evidence type="ECO:0000313" key="12">
    <source>
        <dbReference type="Proteomes" id="UP000011686"/>
    </source>
</evidence>
<keyword evidence="4" id="KW-0963">Cytoplasm</keyword>
<dbReference type="GO" id="GO:0003676">
    <property type="term" value="F:nucleic acid binding"/>
    <property type="evidence" value="ECO:0007669"/>
    <property type="project" value="InterPro"/>
</dbReference>
<accession>M1LP81</accession>
<sequence>MLTSNTLPSFINLRVHSEFSVADGLIRVNDLVDNVIKLQQPAVALTDMSNLFGILKFYKYARSRGIKPIIGCDLWLSNDEDLDNPFRILILVCNEVGYLNLCEIITKSYLINQRNNRPEIRKEWLFSKKGLIVLSGGINGDVGYALKRGKIDVALSLAREWNEMFPESYYLEIQRAGFDGEENYIQAVLSIAIETNIPVVATHPVQFLKKEHFQAHEIRVCISEGKHLTDIHRKHNFTKEQYLVSSEEMTRLFADIPSALSNTIEIAKRCNLVLKTGQAMLPKFDVDEEISLGDYLRKLSNKGLLNKINNLYPDSEELFKSKYYERLEQECKIIIQMGFAGYFLIVQDFINWGKNNGVPVGPGRGSGAGSLVAYALGITDLDPIKYDLLFERFLNPERVSMPDFDIDFCQDNRDRVIDYVKNKYGTESVSQIATFGTFGAKAVIRDVGRVLGLPYSLCDSLSKLVPFSPVEQWTLEKVLNSDPVFKSRYEQEEEVKLLIDLARHLEGLVRNIGMHAGGVLIAPGKLTDFCPLYCQPGQENTLVSQFDKDDVELAGLVKFDFLGLRNLTVLDWTVRYIKLSSKENEFFDLSSLSLEDEETFKLLCSGNTTAVFQLESKGMKELLKKLQPSTFEDIIAVLALYRPGPLESGMVNDFVNRKHGLSNINYFHPVLESILKSTYGVIVYQEQVMLISQVIGGYSLGSADLLRRAMGKKDPDEMSKHRVLFEKGAISNGYSSQLAIKLFDLMEKFAGYGFNKSHSAAYALIAYQTAWLKAHYCAEFFASAMSSDMDDTDKIQILFNDAKYNNIKILPPDINLSNFRFEPVISEVNDRKSHEIRYGLGAIKGTGKIVIEEIVKIRNQDGPFKSIFDFCFRVSKLVNRRTIESLIKSGSFDSIELNRAYLLSSLDKVIDSVEQKQRDIYQTSLFGNNEESCFLGSSVADEVAVSWNLHKTLIEEKSALGYCFSGHLFSCWEDEIRKLFPKKLIDVDHNNKPQWICGVLVRMRSLFTRRGKILLIMLDDGSKQLEVVVYNELYTEIKNYLKEDNLLIVKGMVSKDDYSGNLRIISEQIHDLQFIRQTMAKCLRLHIKNSKFSLSSLKDILQKFKNYSDVGSSSVPLFILYKNEDKNFFCKIKLDDKWNIIITNELILELQKLMRDNGSIDIGY</sequence>
<dbReference type="InterPro" id="IPR004805">
    <property type="entry name" value="DnaE2/DnaE/PolC"/>
</dbReference>
<dbReference type="KEGG" id="kct:CDEE_0433"/>
<dbReference type="SUPFAM" id="SSF89550">
    <property type="entry name" value="PHP domain-like"/>
    <property type="match status" value="1"/>
</dbReference>
<dbReference type="Pfam" id="PF17657">
    <property type="entry name" value="DNA_pol3_finger"/>
    <property type="match status" value="1"/>
</dbReference>
<dbReference type="Pfam" id="PF01336">
    <property type="entry name" value="tRNA_anti-codon"/>
    <property type="match status" value="1"/>
</dbReference>
<protein>
    <recommendedName>
        <fullName evidence="3">DNA polymerase III subunit alpha</fullName>
        <ecNumber evidence="2">2.7.7.7</ecNumber>
    </recommendedName>
</protein>
<dbReference type="PATRIC" id="fig|1208918.3.peg.183"/>
<dbReference type="InterPro" id="IPR012340">
    <property type="entry name" value="NA-bd_OB-fold"/>
</dbReference>
<evidence type="ECO:0000256" key="6">
    <source>
        <dbReference type="ARBA" id="ARBA00022695"/>
    </source>
</evidence>
<dbReference type="GO" id="GO:0005737">
    <property type="term" value="C:cytoplasm"/>
    <property type="evidence" value="ECO:0007669"/>
    <property type="project" value="UniProtKB-SubCell"/>
</dbReference>
<keyword evidence="6 11" id="KW-0548">Nucleotidyltransferase</keyword>
<dbReference type="STRING" id="1208918.CDEE_0433"/>
<keyword evidence="12" id="KW-1185">Reference proteome</keyword>
<evidence type="ECO:0000256" key="3">
    <source>
        <dbReference type="ARBA" id="ARBA00019114"/>
    </source>
</evidence>
<dbReference type="Gene3D" id="1.10.150.870">
    <property type="match status" value="1"/>
</dbReference>
<dbReference type="GO" id="GO:0003887">
    <property type="term" value="F:DNA-directed DNA polymerase activity"/>
    <property type="evidence" value="ECO:0007669"/>
    <property type="project" value="UniProtKB-KW"/>
</dbReference>
<dbReference type="Pfam" id="PF14579">
    <property type="entry name" value="HHH_6"/>
    <property type="match status" value="1"/>
</dbReference>
<dbReference type="Proteomes" id="UP000011686">
    <property type="component" value="Chromosome"/>
</dbReference>
<evidence type="ECO:0000256" key="1">
    <source>
        <dbReference type="ARBA" id="ARBA00004496"/>
    </source>
</evidence>
<dbReference type="InterPro" id="IPR041931">
    <property type="entry name" value="DNA_pol3_alpha_thumb_dom"/>
</dbReference>
<evidence type="ECO:0000256" key="7">
    <source>
        <dbReference type="ARBA" id="ARBA00022705"/>
    </source>
</evidence>
<keyword evidence="7" id="KW-0235">DNA replication</keyword>
<dbReference type="EC" id="2.7.7.7" evidence="2"/>
<dbReference type="eggNOG" id="COG0587">
    <property type="taxonomic scope" value="Bacteria"/>
</dbReference>
<dbReference type="InterPro" id="IPR029460">
    <property type="entry name" value="DNAPol_HHH"/>
</dbReference>
<dbReference type="InterPro" id="IPR004365">
    <property type="entry name" value="NA-bd_OB_tRNA"/>
</dbReference>
<dbReference type="HOGENOM" id="CLU_001600_0_0_4"/>
<dbReference type="Gene3D" id="2.40.50.140">
    <property type="entry name" value="Nucleic acid-binding proteins"/>
    <property type="match status" value="1"/>
</dbReference>
<dbReference type="InterPro" id="IPR040982">
    <property type="entry name" value="DNA_pol3_finger"/>
</dbReference>